<feature type="region of interest" description="Disordered" evidence="1">
    <location>
        <begin position="119"/>
        <end position="151"/>
    </location>
</feature>
<dbReference type="PANTHER" id="PTHR11439:SF509">
    <property type="entry name" value="RNA-DIRECTED DNA POLYMERASE"/>
    <property type="match status" value="1"/>
</dbReference>
<evidence type="ECO:0000256" key="1">
    <source>
        <dbReference type="SAM" id="MobiDB-lite"/>
    </source>
</evidence>
<dbReference type="InterPro" id="IPR043502">
    <property type="entry name" value="DNA/RNA_pol_sf"/>
</dbReference>
<dbReference type="Pfam" id="PF25597">
    <property type="entry name" value="SH3_retrovirus"/>
    <property type="match status" value="1"/>
</dbReference>
<dbReference type="EMBL" id="BQNB010021091">
    <property type="protein sequence ID" value="GJU02756.1"/>
    <property type="molecule type" value="Genomic_DNA"/>
</dbReference>
<organism evidence="5 6">
    <name type="scientific">Tanacetum coccineum</name>
    <dbReference type="NCBI Taxonomy" id="301880"/>
    <lineage>
        <taxon>Eukaryota</taxon>
        <taxon>Viridiplantae</taxon>
        <taxon>Streptophyta</taxon>
        <taxon>Embryophyta</taxon>
        <taxon>Tracheophyta</taxon>
        <taxon>Spermatophyta</taxon>
        <taxon>Magnoliopsida</taxon>
        <taxon>eudicotyledons</taxon>
        <taxon>Gunneridae</taxon>
        <taxon>Pentapetalae</taxon>
        <taxon>asterids</taxon>
        <taxon>campanulids</taxon>
        <taxon>Asterales</taxon>
        <taxon>Asteraceae</taxon>
        <taxon>Asteroideae</taxon>
        <taxon>Anthemideae</taxon>
        <taxon>Anthemidinae</taxon>
        <taxon>Tanacetum</taxon>
    </lineage>
</organism>
<feature type="domain" description="Reverse transcriptase Ty1/copia-type" evidence="3">
    <location>
        <begin position="199"/>
        <end position="438"/>
    </location>
</feature>
<feature type="domain" description="Retroviral polymerase SH3-like" evidence="4">
    <location>
        <begin position="55"/>
        <end position="113"/>
    </location>
</feature>
<dbReference type="Proteomes" id="UP001151760">
    <property type="component" value="Unassembled WGS sequence"/>
</dbReference>
<keyword evidence="2" id="KW-0732">Signal</keyword>
<evidence type="ECO:0000256" key="2">
    <source>
        <dbReference type="SAM" id="SignalP"/>
    </source>
</evidence>
<reference evidence="5" key="1">
    <citation type="journal article" date="2022" name="Int. J. Mol. Sci.">
        <title>Draft Genome of Tanacetum Coccineum: Genomic Comparison of Closely Related Tanacetum-Family Plants.</title>
        <authorList>
            <person name="Yamashiro T."/>
            <person name="Shiraishi A."/>
            <person name="Nakayama K."/>
            <person name="Satake H."/>
        </authorList>
    </citation>
    <scope>NUCLEOTIDE SEQUENCE</scope>
</reference>
<evidence type="ECO:0000313" key="6">
    <source>
        <dbReference type="Proteomes" id="UP001151760"/>
    </source>
</evidence>
<dbReference type="InterPro" id="IPR057670">
    <property type="entry name" value="SH3_retrovirus"/>
</dbReference>
<sequence length="624" mass="71409">MLSASKLPLFFWAEAIATTCYTQNRSIIIPTHEKTSYHIINDRKPSIKYLHIFGCTCYLTRDGENLDKMKEKRDPCVMVGYSTQSKGYRVYNKRNRLILESIHIKFNEIKEMNKTFVDSTSSVNKSSSPSDNSKQQDTPPTTTAQSTTEPITLTTTVTAKENNTDNQAAIQVDNIHVDDNKFYNVFSTLEELHQFDRLQVWELVDKPFGKTVIRLKWLWKNKKDKDQTIIRNKARLVANGYAQEEGIDFEESFAPVARLEAVQIFIAYAAHKSFPIYQMDVKTDLLNGPMKEEVYVAQPDGFVDPDHLEKVYRLRKALYGLKQAPRARYDELSNFVMSKGFTKGTIDPTLFTIRYGEDILLVQIYVDDIIFGSTNPKYSKKFEKLMHSRFEMSLMGEMKFFLGLQIHQSPRGIFFNQAMYALEILKKHGMDKCDSIGTLMATKPKLVADLSGKLVDQTDYRSKIGSLMYLTSSRPDIVQVGTINMGLWYPTDSGFELTAFLDANHAGCLDTPKSTSGGIQFLGDKLVSWMLKKQDYTAMSSAEAEYVALSASSLPTKHIHTRYHFIKEQVEHGIIELYFVRTEYQLVDMFTKALPEDRFQYLVRRIGMRCLTPAELEVLANESA</sequence>
<dbReference type="CDD" id="cd09272">
    <property type="entry name" value="RNase_HI_RT_Ty1"/>
    <property type="match status" value="1"/>
</dbReference>
<dbReference type="SUPFAM" id="SSF56672">
    <property type="entry name" value="DNA/RNA polymerases"/>
    <property type="match status" value="1"/>
</dbReference>
<dbReference type="InterPro" id="IPR013103">
    <property type="entry name" value="RVT_2"/>
</dbReference>
<dbReference type="PANTHER" id="PTHR11439">
    <property type="entry name" value="GAG-POL-RELATED RETROTRANSPOSON"/>
    <property type="match status" value="1"/>
</dbReference>
<feature type="signal peptide" evidence="2">
    <location>
        <begin position="1"/>
        <end position="17"/>
    </location>
</feature>
<dbReference type="Pfam" id="PF07727">
    <property type="entry name" value="RVT_2"/>
    <property type="match status" value="1"/>
</dbReference>
<accession>A0ABQ5IR57</accession>
<gene>
    <name evidence="5" type="ORF">Tco_1113094</name>
</gene>
<proteinExistence type="predicted"/>
<comment type="caution">
    <text evidence="5">The sequence shown here is derived from an EMBL/GenBank/DDBJ whole genome shotgun (WGS) entry which is preliminary data.</text>
</comment>
<evidence type="ECO:0000259" key="3">
    <source>
        <dbReference type="Pfam" id="PF07727"/>
    </source>
</evidence>
<evidence type="ECO:0000259" key="4">
    <source>
        <dbReference type="Pfam" id="PF25597"/>
    </source>
</evidence>
<feature type="chain" id="PRO_5047165021" evidence="2">
    <location>
        <begin position="18"/>
        <end position="624"/>
    </location>
</feature>
<reference evidence="5" key="2">
    <citation type="submission" date="2022-01" db="EMBL/GenBank/DDBJ databases">
        <authorList>
            <person name="Yamashiro T."/>
            <person name="Shiraishi A."/>
            <person name="Satake H."/>
            <person name="Nakayama K."/>
        </authorList>
    </citation>
    <scope>NUCLEOTIDE SEQUENCE</scope>
</reference>
<name>A0ABQ5IR57_9ASTR</name>
<keyword evidence="6" id="KW-1185">Reference proteome</keyword>
<protein>
    <submittedName>
        <fullName evidence="5">Retrovirus-related pol polyprotein from transposon TNT 1-94</fullName>
    </submittedName>
</protein>
<evidence type="ECO:0000313" key="5">
    <source>
        <dbReference type="EMBL" id="GJU02756.1"/>
    </source>
</evidence>